<feature type="compositionally biased region" description="Acidic residues" evidence="1">
    <location>
        <begin position="49"/>
        <end position="66"/>
    </location>
</feature>
<evidence type="ECO:0000313" key="4">
    <source>
        <dbReference type="Proteomes" id="UP000828251"/>
    </source>
</evidence>
<evidence type="ECO:0000313" key="3">
    <source>
        <dbReference type="EMBL" id="KAH1129839.1"/>
    </source>
</evidence>
<keyword evidence="4" id="KW-1185">Reference proteome</keyword>
<feature type="region of interest" description="Disordered" evidence="1">
    <location>
        <begin position="23"/>
        <end position="99"/>
    </location>
</feature>
<dbReference type="Proteomes" id="UP000828251">
    <property type="component" value="Unassembled WGS sequence"/>
</dbReference>
<organism evidence="3 4">
    <name type="scientific">Gossypium stocksii</name>
    <dbReference type="NCBI Taxonomy" id="47602"/>
    <lineage>
        <taxon>Eukaryota</taxon>
        <taxon>Viridiplantae</taxon>
        <taxon>Streptophyta</taxon>
        <taxon>Embryophyta</taxon>
        <taxon>Tracheophyta</taxon>
        <taxon>Spermatophyta</taxon>
        <taxon>Magnoliopsida</taxon>
        <taxon>eudicotyledons</taxon>
        <taxon>Gunneridae</taxon>
        <taxon>Pentapetalae</taxon>
        <taxon>rosids</taxon>
        <taxon>malvids</taxon>
        <taxon>Malvales</taxon>
        <taxon>Malvaceae</taxon>
        <taxon>Malvoideae</taxon>
        <taxon>Gossypium</taxon>
    </lineage>
</organism>
<reference evidence="3 4" key="1">
    <citation type="journal article" date="2021" name="Plant Biotechnol. J.">
        <title>Multi-omics assisted identification of the key and species-specific regulatory components of drought-tolerant mechanisms in Gossypium stocksii.</title>
        <authorList>
            <person name="Yu D."/>
            <person name="Ke L."/>
            <person name="Zhang D."/>
            <person name="Wu Y."/>
            <person name="Sun Y."/>
            <person name="Mei J."/>
            <person name="Sun J."/>
            <person name="Sun Y."/>
        </authorList>
    </citation>
    <scope>NUCLEOTIDE SEQUENCE [LARGE SCALE GENOMIC DNA]</scope>
    <source>
        <strain evidence="4">cv. E1</strain>
        <tissue evidence="3">Leaf</tissue>
    </source>
</reference>
<feature type="signal peptide" evidence="2">
    <location>
        <begin position="1"/>
        <end position="17"/>
    </location>
</feature>
<dbReference type="AlphaFoldDB" id="A0A9D3WJQ4"/>
<feature type="compositionally biased region" description="Basic and acidic residues" evidence="1">
    <location>
        <begin position="29"/>
        <end position="48"/>
    </location>
</feature>
<dbReference type="EMBL" id="JAIQCV010000001">
    <property type="protein sequence ID" value="KAH1129839.1"/>
    <property type="molecule type" value="Genomic_DNA"/>
</dbReference>
<feature type="chain" id="PRO_5039423963" evidence="2">
    <location>
        <begin position="18"/>
        <end position="99"/>
    </location>
</feature>
<protein>
    <submittedName>
        <fullName evidence="3">Uncharacterized protein</fullName>
    </submittedName>
</protein>
<sequence length="99" mass="11524">MHHYSTLHLNLLQVIITTTFLWNGGHMMGGKDDTPLKQRGRQGDKDECRDGDEDEDENEGRDEDEYEGRGEDEKDEDDDHDQEKESTPQLVYKNPTCNR</sequence>
<comment type="caution">
    <text evidence="3">The sequence shown here is derived from an EMBL/GenBank/DDBJ whole genome shotgun (WGS) entry which is preliminary data.</text>
</comment>
<evidence type="ECO:0000256" key="2">
    <source>
        <dbReference type="SAM" id="SignalP"/>
    </source>
</evidence>
<accession>A0A9D3WJQ4</accession>
<name>A0A9D3WJQ4_9ROSI</name>
<evidence type="ECO:0000256" key="1">
    <source>
        <dbReference type="SAM" id="MobiDB-lite"/>
    </source>
</evidence>
<keyword evidence="2" id="KW-0732">Signal</keyword>
<proteinExistence type="predicted"/>
<gene>
    <name evidence="3" type="ORF">J1N35_001217</name>
</gene>